<name>A0A0E9VBR7_ANGAN</name>
<organism evidence="1">
    <name type="scientific">Anguilla anguilla</name>
    <name type="common">European freshwater eel</name>
    <name type="synonym">Muraena anguilla</name>
    <dbReference type="NCBI Taxonomy" id="7936"/>
    <lineage>
        <taxon>Eukaryota</taxon>
        <taxon>Metazoa</taxon>
        <taxon>Chordata</taxon>
        <taxon>Craniata</taxon>
        <taxon>Vertebrata</taxon>
        <taxon>Euteleostomi</taxon>
        <taxon>Actinopterygii</taxon>
        <taxon>Neopterygii</taxon>
        <taxon>Teleostei</taxon>
        <taxon>Anguilliformes</taxon>
        <taxon>Anguillidae</taxon>
        <taxon>Anguilla</taxon>
    </lineage>
</organism>
<evidence type="ECO:0000313" key="1">
    <source>
        <dbReference type="EMBL" id="JAH74658.1"/>
    </source>
</evidence>
<reference evidence="1" key="1">
    <citation type="submission" date="2014-11" db="EMBL/GenBank/DDBJ databases">
        <authorList>
            <person name="Amaro Gonzalez C."/>
        </authorList>
    </citation>
    <scope>NUCLEOTIDE SEQUENCE</scope>
</reference>
<accession>A0A0E9VBR7</accession>
<dbReference type="AlphaFoldDB" id="A0A0E9VBR7"/>
<proteinExistence type="predicted"/>
<dbReference type="EMBL" id="GBXM01033919">
    <property type="protein sequence ID" value="JAH74658.1"/>
    <property type="molecule type" value="Transcribed_RNA"/>
</dbReference>
<reference evidence="1" key="2">
    <citation type="journal article" date="2015" name="Fish Shellfish Immunol.">
        <title>Early steps in the European eel (Anguilla anguilla)-Vibrio vulnificus interaction in the gills: Role of the RtxA13 toxin.</title>
        <authorList>
            <person name="Callol A."/>
            <person name="Pajuelo D."/>
            <person name="Ebbesson L."/>
            <person name="Teles M."/>
            <person name="MacKenzie S."/>
            <person name="Amaro C."/>
        </authorList>
    </citation>
    <scope>NUCLEOTIDE SEQUENCE</scope>
</reference>
<sequence>MTIVNNFLKFSQVLCVLDNQ</sequence>
<protein>
    <submittedName>
        <fullName evidence="1">Uncharacterized protein</fullName>
    </submittedName>
</protein>